<reference evidence="1" key="1">
    <citation type="journal article" date="2014" name="Int. J. Syst. Evol. Microbiol.">
        <title>Complete genome sequence of Corynebacterium casei LMG S-19264T (=DSM 44701T), isolated from a smear-ripened cheese.</title>
        <authorList>
            <consortium name="US DOE Joint Genome Institute (JGI-PGF)"/>
            <person name="Walter F."/>
            <person name="Albersmeier A."/>
            <person name="Kalinowski J."/>
            <person name="Ruckert C."/>
        </authorList>
    </citation>
    <scope>NUCLEOTIDE SEQUENCE</scope>
    <source>
        <strain evidence="1">CGMCC 1.12921</strain>
    </source>
</reference>
<sequence length="268" mass="30292">MSDTPSAAPKEPKLEGSLYMFREPELLSKEKHSDLGISRPESPFAFAANIRAVPLVVTEIAAAQKHYPIIFTDEQNPMPLAVVGLIDDVNLFVNDKGEWDQNVYIPGYVRRYPFALAGDQTSNRMAMIVDSAYEGIKKGSDLPFFDGDKLSAATQQAMDYCTNYERDRQVTVNFAKQLATYNIVSNQVAQFTPQGSDQPQPFAQYNGVEEQKLSALPEEKFLALRQANILPILYAQLMSMGNWRLLMERRVRRFNLKGEEMLKPVTKQ</sequence>
<dbReference type="Proteomes" id="UP000613582">
    <property type="component" value="Unassembled WGS sequence"/>
</dbReference>
<evidence type="ECO:0000313" key="2">
    <source>
        <dbReference type="Proteomes" id="UP000613582"/>
    </source>
</evidence>
<comment type="caution">
    <text evidence="1">The sequence shown here is derived from an EMBL/GenBank/DDBJ whole genome shotgun (WGS) entry which is preliminary data.</text>
</comment>
<keyword evidence="2" id="KW-1185">Reference proteome</keyword>
<dbReference type="AlphaFoldDB" id="A0A8J2Y6Z7"/>
<dbReference type="Pfam" id="PF07277">
    <property type="entry name" value="SapC"/>
    <property type="match status" value="1"/>
</dbReference>
<gene>
    <name evidence="1" type="ORF">GCM10011342_00820</name>
</gene>
<name>A0A8J2Y6Z7_9PROT</name>
<dbReference type="InterPro" id="IPR010836">
    <property type="entry name" value="SapC"/>
</dbReference>
<proteinExistence type="predicted"/>
<organism evidence="1 2">
    <name type="scientific">Aquisalinus flavus</name>
    <dbReference type="NCBI Taxonomy" id="1526572"/>
    <lineage>
        <taxon>Bacteria</taxon>
        <taxon>Pseudomonadati</taxon>
        <taxon>Pseudomonadota</taxon>
        <taxon>Alphaproteobacteria</taxon>
        <taxon>Parvularculales</taxon>
        <taxon>Parvularculaceae</taxon>
        <taxon>Aquisalinus</taxon>
    </lineage>
</organism>
<protein>
    <submittedName>
        <fullName evidence="1">Peptidase</fullName>
    </submittedName>
</protein>
<evidence type="ECO:0000313" key="1">
    <source>
        <dbReference type="EMBL" id="GGC95867.1"/>
    </source>
</evidence>
<reference evidence="1" key="2">
    <citation type="submission" date="2020-09" db="EMBL/GenBank/DDBJ databases">
        <authorList>
            <person name="Sun Q."/>
            <person name="Zhou Y."/>
        </authorList>
    </citation>
    <scope>NUCLEOTIDE SEQUENCE</scope>
    <source>
        <strain evidence="1">CGMCC 1.12921</strain>
    </source>
</reference>
<accession>A0A8J2Y6Z7</accession>
<dbReference type="RefSeq" id="WP_188159333.1">
    <property type="nucleotide sequence ID" value="NZ_BMGH01000001.1"/>
</dbReference>
<dbReference type="EMBL" id="BMGH01000001">
    <property type="protein sequence ID" value="GGC95867.1"/>
    <property type="molecule type" value="Genomic_DNA"/>
</dbReference>